<dbReference type="RefSeq" id="WP_149088875.1">
    <property type="nucleotide sequence ID" value="NZ_VKKY01000001.1"/>
</dbReference>
<dbReference type="PANTHER" id="PTHR43099">
    <property type="entry name" value="UPF0053 PROTEIN YRKA"/>
    <property type="match status" value="1"/>
</dbReference>
<evidence type="ECO:0000259" key="11">
    <source>
        <dbReference type="PROSITE" id="PS51371"/>
    </source>
</evidence>
<sequence length="438" mass="47653">MEILVILFLTLLNGFFALSELSIISANKSRMAQKAKEGSSRAKTVMSLLDAPEDFLSAIQVGITLIGIISGAYGGATLSDDMRAWLSGISFLAPYAHTLSVVLVIGLITYFSIVIGELIPKSIALSNADGIALAVAPIIKGFTALTMPLVKLLSGSTSLVTKALGVKEQTEERLSGEELRQIIRTAGRQGVLAKEETRLHQNVFSFTGQKAKNLRTHRREVEYLDITQPPEVIREAIQASAHSKFPVTEGSLDKVVGVLTAKDFYEFLAKGKGENLRDVVLKPIFIPESMSASTALNLFKRSKQYLGIVIDEYGTVEGILTLHDILEAIVGDIPDAHEVNDPDVVKREDGSMLVSGSIEVQELNKVLKKKVLPRDEENYSTLAGFISFVLGRFPVTGERFTHAGHEFEVVDMDGVRIDKVLMWSSPAAEGENEALNPG</sequence>
<evidence type="ECO:0000256" key="6">
    <source>
        <dbReference type="ARBA" id="ARBA00023122"/>
    </source>
</evidence>
<dbReference type="Pfam" id="PF00571">
    <property type="entry name" value="CBS"/>
    <property type="match status" value="1"/>
</dbReference>
<keyword evidence="7 9" id="KW-0472">Membrane</keyword>
<evidence type="ECO:0000256" key="4">
    <source>
        <dbReference type="ARBA" id="ARBA00022737"/>
    </source>
</evidence>
<feature type="domain" description="CBS" evidence="11">
    <location>
        <begin position="217"/>
        <end position="274"/>
    </location>
</feature>
<dbReference type="Proteomes" id="UP000324133">
    <property type="component" value="Unassembled WGS sequence"/>
</dbReference>
<keyword evidence="3 9" id="KW-0812">Transmembrane</keyword>
<evidence type="ECO:0000256" key="1">
    <source>
        <dbReference type="ARBA" id="ARBA00004651"/>
    </source>
</evidence>
<dbReference type="InterPro" id="IPR000644">
    <property type="entry name" value="CBS_dom"/>
</dbReference>
<dbReference type="Gene3D" id="3.10.580.10">
    <property type="entry name" value="CBS-domain"/>
    <property type="match status" value="1"/>
</dbReference>
<evidence type="ECO:0000256" key="3">
    <source>
        <dbReference type="ARBA" id="ARBA00022692"/>
    </source>
</evidence>
<dbReference type="InterPro" id="IPR036318">
    <property type="entry name" value="FAD-bd_PCMH-like_sf"/>
</dbReference>
<proteinExistence type="predicted"/>
<evidence type="ECO:0000313" key="14">
    <source>
        <dbReference type="Proteomes" id="UP000324133"/>
    </source>
</evidence>
<dbReference type="InterPro" id="IPR002550">
    <property type="entry name" value="CNNM"/>
</dbReference>
<keyword evidence="4" id="KW-0677">Repeat</keyword>
<dbReference type="InterPro" id="IPR046342">
    <property type="entry name" value="CBS_dom_sf"/>
</dbReference>
<keyword evidence="5 9" id="KW-1133">Transmembrane helix</keyword>
<name>A0A5B6TIA5_9BACT</name>
<reference evidence="13 14" key="1">
    <citation type="submission" date="2019-07" db="EMBL/GenBank/DDBJ databases">
        <title>Rufibacter sp. nov., isolated from lake sediment.</title>
        <authorList>
            <person name="Qu J.-H."/>
        </authorList>
    </citation>
    <scope>NUCLEOTIDE SEQUENCE [LARGE SCALE GENOMIC DNA]</scope>
    <source>
        <strain evidence="13 14">NBS58-1</strain>
    </source>
</reference>
<dbReference type="PROSITE" id="PS51371">
    <property type="entry name" value="CBS"/>
    <property type="match status" value="2"/>
</dbReference>
<evidence type="ECO:0000259" key="12">
    <source>
        <dbReference type="PROSITE" id="PS51846"/>
    </source>
</evidence>
<evidence type="ECO:0000256" key="9">
    <source>
        <dbReference type="PROSITE-ProRule" id="PRU01193"/>
    </source>
</evidence>
<keyword evidence="2" id="KW-1003">Cell membrane</keyword>
<dbReference type="SMART" id="SM01091">
    <property type="entry name" value="CorC_HlyC"/>
    <property type="match status" value="1"/>
</dbReference>
<keyword evidence="6 8" id="KW-0129">CBS domain</keyword>
<dbReference type="SMART" id="SM00116">
    <property type="entry name" value="CBS"/>
    <property type="match status" value="2"/>
</dbReference>
<dbReference type="CDD" id="cd04590">
    <property type="entry name" value="CBS_pair_CorC_HlyC_assoc"/>
    <property type="match status" value="1"/>
</dbReference>
<dbReference type="Gene3D" id="3.30.465.10">
    <property type="match status" value="1"/>
</dbReference>
<dbReference type="InterPro" id="IPR016169">
    <property type="entry name" value="FAD-bd_PCMH_sub2"/>
</dbReference>
<evidence type="ECO:0000256" key="10">
    <source>
        <dbReference type="SAM" id="Phobius"/>
    </source>
</evidence>
<comment type="subcellular location">
    <subcellularLocation>
        <location evidence="1">Cell membrane</location>
        <topology evidence="1">Multi-pass membrane protein</topology>
    </subcellularLocation>
</comment>
<feature type="domain" description="CNNM transmembrane" evidence="12">
    <location>
        <begin position="1"/>
        <end position="196"/>
    </location>
</feature>
<protein>
    <submittedName>
        <fullName evidence="13">HlyC/CorC family transporter</fullName>
    </submittedName>
</protein>
<evidence type="ECO:0000256" key="8">
    <source>
        <dbReference type="PROSITE-ProRule" id="PRU00703"/>
    </source>
</evidence>
<dbReference type="GO" id="GO:0005886">
    <property type="term" value="C:plasma membrane"/>
    <property type="evidence" value="ECO:0007669"/>
    <property type="project" value="UniProtKB-SubCell"/>
</dbReference>
<comment type="caution">
    <text evidence="13">The sequence shown here is derived from an EMBL/GenBank/DDBJ whole genome shotgun (WGS) entry which is preliminary data.</text>
</comment>
<feature type="transmembrane region" description="Helical" evidence="10">
    <location>
        <begin position="55"/>
        <end position="75"/>
    </location>
</feature>
<keyword evidence="14" id="KW-1185">Reference proteome</keyword>
<dbReference type="OrthoDB" id="9798188at2"/>
<dbReference type="Pfam" id="PF03471">
    <property type="entry name" value="CorC_HlyC"/>
    <property type="match status" value="1"/>
</dbReference>
<dbReference type="AlphaFoldDB" id="A0A5B6TIA5"/>
<feature type="transmembrane region" description="Helical" evidence="10">
    <location>
        <begin position="95"/>
        <end position="119"/>
    </location>
</feature>
<dbReference type="InterPro" id="IPR005170">
    <property type="entry name" value="Transptr-assoc_dom"/>
</dbReference>
<dbReference type="SUPFAM" id="SSF56176">
    <property type="entry name" value="FAD-binding/transporter-associated domain-like"/>
    <property type="match status" value="1"/>
</dbReference>
<accession>A0A5B6TIA5</accession>
<dbReference type="InterPro" id="IPR051676">
    <property type="entry name" value="UPF0053_domain"/>
</dbReference>
<evidence type="ECO:0000256" key="2">
    <source>
        <dbReference type="ARBA" id="ARBA00022475"/>
    </source>
</evidence>
<feature type="domain" description="CBS" evidence="11">
    <location>
        <begin position="279"/>
        <end position="339"/>
    </location>
</feature>
<feature type="transmembrane region" description="Helical" evidence="10">
    <location>
        <begin position="6"/>
        <end position="26"/>
    </location>
</feature>
<gene>
    <name evidence="13" type="ORF">FOA19_00660</name>
</gene>
<evidence type="ECO:0000256" key="5">
    <source>
        <dbReference type="ARBA" id="ARBA00022989"/>
    </source>
</evidence>
<dbReference type="InterPro" id="IPR044751">
    <property type="entry name" value="Ion_transp-like_CBS"/>
</dbReference>
<dbReference type="GO" id="GO:0050660">
    <property type="term" value="F:flavin adenine dinucleotide binding"/>
    <property type="evidence" value="ECO:0007669"/>
    <property type="project" value="InterPro"/>
</dbReference>
<dbReference type="SUPFAM" id="SSF54631">
    <property type="entry name" value="CBS-domain pair"/>
    <property type="match status" value="1"/>
</dbReference>
<dbReference type="EMBL" id="VKKY01000001">
    <property type="protein sequence ID" value="KAA3439230.1"/>
    <property type="molecule type" value="Genomic_DNA"/>
</dbReference>
<dbReference type="PROSITE" id="PS51846">
    <property type="entry name" value="CNNM"/>
    <property type="match status" value="1"/>
</dbReference>
<dbReference type="Pfam" id="PF01595">
    <property type="entry name" value="CNNM"/>
    <property type="match status" value="1"/>
</dbReference>
<feature type="transmembrane region" description="Helical" evidence="10">
    <location>
        <begin position="131"/>
        <end position="150"/>
    </location>
</feature>
<dbReference type="PANTHER" id="PTHR43099:SF2">
    <property type="entry name" value="UPF0053 PROTEIN YRKA"/>
    <property type="match status" value="1"/>
</dbReference>
<evidence type="ECO:0000256" key="7">
    <source>
        <dbReference type="ARBA" id="ARBA00023136"/>
    </source>
</evidence>
<evidence type="ECO:0000313" key="13">
    <source>
        <dbReference type="EMBL" id="KAA3439230.1"/>
    </source>
</evidence>
<organism evidence="13 14">
    <name type="scientific">Rufibacter hautae</name>
    <dbReference type="NCBI Taxonomy" id="2595005"/>
    <lineage>
        <taxon>Bacteria</taxon>
        <taxon>Pseudomonadati</taxon>
        <taxon>Bacteroidota</taxon>
        <taxon>Cytophagia</taxon>
        <taxon>Cytophagales</taxon>
        <taxon>Hymenobacteraceae</taxon>
        <taxon>Rufibacter</taxon>
    </lineage>
</organism>